<keyword evidence="11" id="KW-1185">Reference proteome</keyword>
<reference evidence="10" key="1">
    <citation type="submission" date="2023-04" db="EMBL/GenBank/DDBJ databases">
        <authorList>
            <person name="Vijverberg K."/>
            <person name="Xiong W."/>
            <person name="Schranz E."/>
        </authorList>
    </citation>
    <scope>NUCLEOTIDE SEQUENCE</scope>
</reference>
<dbReference type="SUPFAM" id="SSF52374">
    <property type="entry name" value="Nucleotidylyl transferase"/>
    <property type="match status" value="1"/>
</dbReference>
<dbReference type="Proteomes" id="UP001177003">
    <property type="component" value="Chromosome 9"/>
</dbReference>
<dbReference type="AlphaFoldDB" id="A0AA36ERX0"/>
<feature type="domain" description="Aminoacyl-tRNA synthetase class Ia" evidence="9">
    <location>
        <begin position="201"/>
        <end position="246"/>
    </location>
</feature>
<keyword evidence="3" id="KW-0436">Ligase</keyword>
<dbReference type="GO" id="GO:0004832">
    <property type="term" value="F:valine-tRNA ligase activity"/>
    <property type="evidence" value="ECO:0007669"/>
    <property type="project" value="UniProtKB-EC"/>
</dbReference>
<evidence type="ECO:0000256" key="5">
    <source>
        <dbReference type="ARBA" id="ARBA00022840"/>
    </source>
</evidence>
<dbReference type="InterPro" id="IPR002303">
    <property type="entry name" value="Valyl-tRNA_ligase"/>
</dbReference>
<dbReference type="EMBL" id="OX465085">
    <property type="protein sequence ID" value="CAI9303715.1"/>
    <property type="molecule type" value="Genomic_DNA"/>
</dbReference>
<organism evidence="10 11">
    <name type="scientific">Lactuca saligna</name>
    <name type="common">Willowleaf lettuce</name>
    <dbReference type="NCBI Taxonomy" id="75948"/>
    <lineage>
        <taxon>Eukaryota</taxon>
        <taxon>Viridiplantae</taxon>
        <taxon>Streptophyta</taxon>
        <taxon>Embryophyta</taxon>
        <taxon>Tracheophyta</taxon>
        <taxon>Spermatophyta</taxon>
        <taxon>Magnoliopsida</taxon>
        <taxon>eudicotyledons</taxon>
        <taxon>Gunneridae</taxon>
        <taxon>Pentapetalae</taxon>
        <taxon>asterids</taxon>
        <taxon>campanulids</taxon>
        <taxon>Asterales</taxon>
        <taxon>Asteraceae</taxon>
        <taxon>Cichorioideae</taxon>
        <taxon>Cichorieae</taxon>
        <taxon>Lactucinae</taxon>
        <taxon>Lactuca</taxon>
    </lineage>
</organism>
<dbReference type="InterPro" id="IPR002300">
    <property type="entry name" value="aa-tRNA-synth_Ia"/>
</dbReference>
<keyword evidence="5" id="KW-0067">ATP-binding</keyword>
<dbReference type="EC" id="6.1.1.9" evidence="2"/>
<protein>
    <recommendedName>
        <fullName evidence="2">valine--tRNA ligase</fullName>
        <ecNumber evidence="2">6.1.1.9</ecNumber>
    </recommendedName>
    <alternativeName>
        <fullName evidence="8">Valyl-tRNA synthetase</fullName>
    </alternativeName>
</protein>
<evidence type="ECO:0000256" key="8">
    <source>
        <dbReference type="ARBA" id="ARBA00029936"/>
    </source>
</evidence>
<dbReference type="GO" id="GO:0005524">
    <property type="term" value="F:ATP binding"/>
    <property type="evidence" value="ECO:0007669"/>
    <property type="project" value="UniProtKB-KW"/>
</dbReference>
<feature type="domain" description="Aminoacyl-tRNA synthetase class Ia" evidence="9">
    <location>
        <begin position="95"/>
        <end position="198"/>
    </location>
</feature>
<dbReference type="PANTHER" id="PTHR11946">
    <property type="entry name" value="VALYL-TRNA SYNTHETASES"/>
    <property type="match status" value="1"/>
</dbReference>
<evidence type="ECO:0000256" key="2">
    <source>
        <dbReference type="ARBA" id="ARBA00013169"/>
    </source>
</evidence>
<gene>
    <name evidence="10" type="ORF">LSALG_LOCUS42135</name>
</gene>
<dbReference type="Gene3D" id="3.40.50.620">
    <property type="entry name" value="HUPs"/>
    <property type="match status" value="1"/>
</dbReference>
<evidence type="ECO:0000256" key="3">
    <source>
        <dbReference type="ARBA" id="ARBA00022598"/>
    </source>
</evidence>
<dbReference type="Pfam" id="PF00133">
    <property type="entry name" value="tRNA-synt_1"/>
    <property type="match status" value="2"/>
</dbReference>
<keyword evidence="4" id="KW-0547">Nucleotide-binding</keyword>
<comment type="similarity">
    <text evidence="1">Belongs to the class-I aminoacyl-tRNA synthetase family.</text>
</comment>
<accession>A0AA36ERX0</accession>
<keyword evidence="6" id="KW-0648">Protein biosynthesis</keyword>
<name>A0AA36ERX0_LACSI</name>
<evidence type="ECO:0000259" key="9">
    <source>
        <dbReference type="Pfam" id="PF00133"/>
    </source>
</evidence>
<dbReference type="GO" id="GO:0006438">
    <property type="term" value="P:valyl-tRNA aminoacylation"/>
    <property type="evidence" value="ECO:0007669"/>
    <property type="project" value="InterPro"/>
</dbReference>
<evidence type="ECO:0000256" key="6">
    <source>
        <dbReference type="ARBA" id="ARBA00022917"/>
    </source>
</evidence>
<evidence type="ECO:0000313" key="11">
    <source>
        <dbReference type="Proteomes" id="UP001177003"/>
    </source>
</evidence>
<evidence type="ECO:0000256" key="7">
    <source>
        <dbReference type="ARBA" id="ARBA00023146"/>
    </source>
</evidence>
<dbReference type="PANTHER" id="PTHR11946:SF109">
    <property type="entry name" value="VALINE--TRNA LIGASE"/>
    <property type="match status" value="1"/>
</dbReference>
<dbReference type="GO" id="GO:0005829">
    <property type="term" value="C:cytosol"/>
    <property type="evidence" value="ECO:0007669"/>
    <property type="project" value="TreeGrafter"/>
</dbReference>
<evidence type="ECO:0000313" key="10">
    <source>
        <dbReference type="EMBL" id="CAI9303715.1"/>
    </source>
</evidence>
<dbReference type="PRINTS" id="PR00986">
    <property type="entry name" value="TRNASYNTHVAL"/>
</dbReference>
<evidence type="ECO:0000256" key="1">
    <source>
        <dbReference type="ARBA" id="ARBA00005594"/>
    </source>
</evidence>
<proteinExistence type="inferred from homology"/>
<evidence type="ECO:0000256" key="4">
    <source>
        <dbReference type="ARBA" id="ARBA00022741"/>
    </source>
</evidence>
<keyword evidence="7" id="KW-0030">Aminoacyl-tRNA synthetase</keyword>
<dbReference type="InterPro" id="IPR014729">
    <property type="entry name" value="Rossmann-like_a/b/a_fold"/>
</dbReference>
<sequence length="407" mass="46646">MLIFELATRSPRASAFTHLQRLQQEALGPPPSPTFSQSIVNWFDVLPRFMAYTSLNSLSVGESALFCSRTRVFWLQGLYKGEEKNEMHLGVCSRSNDVIEPMIKPQWYVNCNGIAKKALDVLMDENNKKIDILPKQYAAEWKRWLENICDWCVSRQLWWGHRVPAWYVTLEDAKLKELGANMDHWVVARDEKEAEAEARKPDDTQDLKTFYPTAVHETGHDILFFWVAAMVMLEMILGGDVPFQKVAGGLASETPHMISAAVKGITPLSYEFTYLVSAAFSVFPSSFLLLRRKNKEIIKVKLLLEMLVKKCGIDAVKEVMPEEHMRLLTNIRKRMVTGSPLFLKDEVGKSLFLGSIQVLVVAFKKRKVSLCHDDCYKQSDEMDQGELIENRRLDNYYKNTLVFHVGN</sequence>